<feature type="domain" description="HTH gntR-type" evidence="4">
    <location>
        <begin position="11"/>
        <end position="79"/>
    </location>
</feature>
<dbReference type="Pfam" id="PF07702">
    <property type="entry name" value="UTRA"/>
    <property type="match status" value="1"/>
</dbReference>
<evidence type="ECO:0000256" key="2">
    <source>
        <dbReference type="ARBA" id="ARBA00023125"/>
    </source>
</evidence>
<evidence type="ECO:0000313" key="5">
    <source>
        <dbReference type="EMBL" id="AJY47995.1"/>
    </source>
</evidence>
<dbReference type="InterPro" id="IPR011663">
    <property type="entry name" value="UTRA"/>
</dbReference>
<dbReference type="Pfam" id="PF00392">
    <property type="entry name" value="GntR"/>
    <property type="match status" value="1"/>
</dbReference>
<dbReference type="SUPFAM" id="SSF46785">
    <property type="entry name" value="Winged helix' DNA-binding domain"/>
    <property type="match status" value="1"/>
</dbReference>
<dbReference type="Gene3D" id="3.40.1410.10">
    <property type="entry name" value="Chorismate lyase-like"/>
    <property type="match status" value="1"/>
</dbReference>
<organism evidence="5 6">
    <name type="scientific">Martelella endophytica</name>
    <dbReference type="NCBI Taxonomy" id="1486262"/>
    <lineage>
        <taxon>Bacteria</taxon>
        <taxon>Pseudomonadati</taxon>
        <taxon>Pseudomonadota</taxon>
        <taxon>Alphaproteobacteria</taxon>
        <taxon>Hyphomicrobiales</taxon>
        <taxon>Aurantimonadaceae</taxon>
        <taxon>Martelella</taxon>
    </lineage>
</organism>
<dbReference type="Gene3D" id="1.10.10.10">
    <property type="entry name" value="Winged helix-like DNA-binding domain superfamily/Winged helix DNA-binding domain"/>
    <property type="match status" value="1"/>
</dbReference>
<dbReference type="RefSeq" id="WP_045684893.1">
    <property type="nucleotide sequence ID" value="NZ_CP010803.1"/>
</dbReference>
<dbReference type="HOGENOM" id="CLU_063236_4_2_5"/>
<accession>A0A0D5LVL5</accession>
<dbReference type="PANTHER" id="PTHR44846">
    <property type="entry name" value="MANNOSYL-D-GLYCERATE TRANSPORT/METABOLISM SYSTEM REPRESSOR MNGR-RELATED"/>
    <property type="match status" value="1"/>
</dbReference>
<dbReference type="PATRIC" id="fig|1486262.3.peg.1410"/>
<dbReference type="PRINTS" id="PR00035">
    <property type="entry name" value="HTHGNTR"/>
</dbReference>
<dbReference type="GO" id="GO:0003677">
    <property type="term" value="F:DNA binding"/>
    <property type="evidence" value="ECO:0007669"/>
    <property type="project" value="UniProtKB-KW"/>
</dbReference>
<dbReference type="PANTHER" id="PTHR44846:SF1">
    <property type="entry name" value="MANNOSYL-D-GLYCERATE TRANSPORT_METABOLISM SYSTEM REPRESSOR MNGR-RELATED"/>
    <property type="match status" value="1"/>
</dbReference>
<protein>
    <submittedName>
        <fullName evidence="5">GntR family transcriptional regulator</fullName>
    </submittedName>
</protein>
<dbReference type="AlphaFoldDB" id="A0A0D5LVL5"/>
<keyword evidence="2" id="KW-0238">DNA-binding</keyword>
<dbReference type="GO" id="GO:0045892">
    <property type="term" value="P:negative regulation of DNA-templated transcription"/>
    <property type="evidence" value="ECO:0007669"/>
    <property type="project" value="TreeGrafter"/>
</dbReference>
<dbReference type="InterPro" id="IPR036388">
    <property type="entry name" value="WH-like_DNA-bd_sf"/>
</dbReference>
<gene>
    <name evidence="5" type="ORF">TM49_06845</name>
</gene>
<dbReference type="InterPro" id="IPR050679">
    <property type="entry name" value="Bact_HTH_transcr_reg"/>
</dbReference>
<dbReference type="KEGG" id="mey:TM49_06845"/>
<name>A0A0D5LVL5_MAREN</name>
<dbReference type="Proteomes" id="UP000032611">
    <property type="component" value="Chromosome"/>
</dbReference>
<dbReference type="GO" id="GO:0003700">
    <property type="term" value="F:DNA-binding transcription factor activity"/>
    <property type="evidence" value="ECO:0007669"/>
    <property type="project" value="InterPro"/>
</dbReference>
<dbReference type="SMART" id="SM00345">
    <property type="entry name" value="HTH_GNTR"/>
    <property type="match status" value="1"/>
</dbReference>
<evidence type="ECO:0000256" key="3">
    <source>
        <dbReference type="ARBA" id="ARBA00023163"/>
    </source>
</evidence>
<proteinExistence type="predicted"/>
<dbReference type="InterPro" id="IPR028978">
    <property type="entry name" value="Chorismate_lyase_/UTRA_dom_sf"/>
</dbReference>
<keyword evidence="3" id="KW-0804">Transcription</keyword>
<dbReference type="SMART" id="SM00866">
    <property type="entry name" value="UTRA"/>
    <property type="match status" value="1"/>
</dbReference>
<evidence type="ECO:0000256" key="1">
    <source>
        <dbReference type="ARBA" id="ARBA00023015"/>
    </source>
</evidence>
<sequence>MRFSIRDRNAGTLHAQVEAELRAAMADGRLPVQAKLPSERELVSLFGVSRITIRHAIRALTQEGLLRSHPGKGVFVATPGRGYELQVFESFTETAKANGRRPGSRLIALRKYRPGLEISRPLMLRPGAEVVLLHRLRLIDDEPVALQIDWLPAADVPDLHQLDWDRDDCSLYAELIGRYGITPGKGNSTLSARLAEEDEAELLNLTRPAAVLTVDQIVFDQHDRPVNMTLLIQHPQRCPLTLAQTAPTSFHREA</sequence>
<dbReference type="InterPro" id="IPR000524">
    <property type="entry name" value="Tscrpt_reg_HTH_GntR"/>
</dbReference>
<dbReference type="EMBL" id="CP010803">
    <property type="protein sequence ID" value="AJY47995.1"/>
    <property type="molecule type" value="Genomic_DNA"/>
</dbReference>
<keyword evidence="1" id="KW-0805">Transcription regulation</keyword>
<evidence type="ECO:0000313" key="6">
    <source>
        <dbReference type="Proteomes" id="UP000032611"/>
    </source>
</evidence>
<dbReference type="PROSITE" id="PS50949">
    <property type="entry name" value="HTH_GNTR"/>
    <property type="match status" value="1"/>
</dbReference>
<dbReference type="InterPro" id="IPR036390">
    <property type="entry name" value="WH_DNA-bd_sf"/>
</dbReference>
<reference evidence="5 6" key="1">
    <citation type="journal article" date="2015" name="Genome Announc.">
        <title>Complete genome sequence of Martelella endophytica YC6887, which has antifungal activity associated with a halophyte.</title>
        <authorList>
            <person name="Khan A."/>
            <person name="Khan H."/>
            <person name="Chung E.J."/>
            <person name="Hossain M.T."/>
            <person name="Chung Y.R."/>
        </authorList>
    </citation>
    <scope>NUCLEOTIDE SEQUENCE [LARGE SCALE GENOMIC DNA]</scope>
    <source>
        <strain evidence="5">YC6887</strain>
    </source>
</reference>
<dbReference type="STRING" id="1486262.TM49_06845"/>
<dbReference type="CDD" id="cd07377">
    <property type="entry name" value="WHTH_GntR"/>
    <property type="match status" value="1"/>
</dbReference>
<dbReference type="SUPFAM" id="SSF64288">
    <property type="entry name" value="Chorismate lyase-like"/>
    <property type="match status" value="1"/>
</dbReference>
<keyword evidence="6" id="KW-1185">Reference proteome</keyword>
<evidence type="ECO:0000259" key="4">
    <source>
        <dbReference type="PROSITE" id="PS50949"/>
    </source>
</evidence>
<dbReference type="OrthoDB" id="7334968at2"/>